<evidence type="ECO:0000313" key="2">
    <source>
        <dbReference type="Proteomes" id="UP001055811"/>
    </source>
</evidence>
<proteinExistence type="predicted"/>
<dbReference type="Proteomes" id="UP001055811">
    <property type="component" value="Linkage Group LG08"/>
</dbReference>
<organism evidence="1 2">
    <name type="scientific">Cichorium intybus</name>
    <name type="common">Chicory</name>
    <dbReference type="NCBI Taxonomy" id="13427"/>
    <lineage>
        <taxon>Eukaryota</taxon>
        <taxon>Viridiplantae</taxon>
        <taxon>Streptophyta</taxon>
        <taxon>Embryophyta</taxon>
        <taxon>Tracheophyta</taxon>
        <taxon>Spermatophyta</taxon>
        <taxon>Magnoliopsida</taxon>
        <taxon>eudicotyledons</taxon>
        <taxon>Gunneridae</taxon>
        <taxon>Pentapetalae</taxon>
        <taxon>asterids</taxon>
        <taxon>campanulids</taxon>
        <taxon>Asterales</taxon>
        <taxon>Asteraceae</taxon>
        <taxon>Cichorioideae</taxon>
        <taxon>Cichorieae</taxon>
        <taxon>Cichoriinae</taxon>
        <taxon>Cichorium</taxon>
    </lineage>
</organism>
<comment type="caution">
    <text evidence="1">The sequence shown here is derived from an EMBL/GenBank/DDBJ whole genome shotgun (WGS) entry which is preliminary data.</text>
</comment>
<reference evidence="2" key="1">
    <citation type="journal article" date="2022" name="Mol. Ecol. Resour.">
        <title>The genomes of chicory, endive, great burdock and yacon provide insights into Asteraceae palaeo-polyploidization history and plant inulin production.</title>
        <authorList>
            <person name="Fan W."/>
            <person name="Wang S."/>
            <person name="Wang H."/>
            <person name="Wang A."/>
            <person name="Jiang F."/>
            <person name="Liu H."/>
            <person name="Zhao H."/>
            <person name="Xu D."/>
            <person name="Zhang Y."/>
        </authorList>
    </citation>
    <scope>NUCLEOTIDE SEQUENCE [LARGE SCALE GENOMIC DNA]</scope>
    <source>
        <strain evidence="2">cv. Punajuju</strain>
    </source>
</reference>
<gene>
    <name evidence="1" type="ORF">L2E82_41876</name>
</gene>
<name>A0ACB8ZKN0_CICIN</name>
<protein>
    <submittedName>
        <fullName evidence="1">Uncharacterized protein</fullName>
    </submittedName>
</protein>
<keyword evidence="2" id="KW-1185">Reference proteome</keyword>
<reference evidence="1 2" key="2">
    <citation type="journal article" date="2022" name="Mol. Ecol. Resour.">
        <title>The genomes of chicory, endive, great burdock and yacon provide insights into Asteraceae paleo-polyploidization history and plant inulin production.</title>
        <authorList>
            <person name="Fan W."/>
            <person name="Wang S."/>
            <person name="Wang H."/>
            <person name="Wang A."/>
            <person name="Jiang F."/>
            <person name="Liu H."/>
            <person name="Zhao H."/>
            <person name="Xu D."/>
            <person name="Zhang Y."/>
        </authorList>
    </citation>
    <scope>NUCLEOTIDE SEQUENCE [LARGE SCALE GENOMIC DNA]</scope>
    <source>
        <strain evidence="2">cv. Punajuju</strain>
        <tissue evidence="1">Leaves</tissue>
    </source>
</reference>
<accession>A0ACB8ZKN0</accession>
<dbReference type="EMBL" id="CM042016">
    <property type="protein sequence ID" value="KAI3698372.1"/>
    <property type="molecule type" value="Genomic_DNA"/>
</dbReference>
<evidence type="ECO:0000313" key="1">
    <source>
        <dbReference type="EMBL" id="KAI3698372.1"/>
    </source>
</evidence>
<sequence>MTAKPATVLSSLLEDGEKRPIEDIPRGCNINTPEIDFPPPKISSGDRNETITELTSDPNHCGLTPRELPELVENNHPQIAAEVLIKLMNSPEISEYFTVLVNMDLSLHSIEVVNRLSTAVELPTEFVLR</sequence>